<name>A0A2P4XMI2_9STRA</name>
<dbReference type="Gene3D" id="3.30.70.270">
    <property type="match status" value="1"/>
</dbReference>
<evidence type="ECO:0000313" key="1">
    <source>
        <dbReference type="EMBL" id="POM66771.1"/>
    </source>
</evidence>
<keyword evidence="2" id="KW-1185">Reference proteome</keyword>
<dbReference type="SUPFAM" id="SSF56672">
    <property type="entry name" value="DNA/RNA polymerases"/>
    <property type="match status" value="1"/>
</dbReference>
<dbReference type="InterPro" id="IPR043128">
    <property type="entry name" value="Rev_trsase/Diguanyl_cyclase"/>
</dbReference>
<dbReference type="Gene3D" id="3.10.10.10">
    <property type="entry name" value="HIV Type 1 Reverse Transcriptase, subunit A, domain 1"/>
    <property type="match status" value="1"/>
</dbReference>
<accession>A0A2P4XMI2</accession>
<proteinExistence type="predicted"/>
<keyword evidence="1" id="KW-0548">Nucleotidyltransferase</keyword>
<dbReference type="OrthoDB" id="420169at2759"/>
<dbReference type="GO" id="GO:0003964">
    <property type="term" value="F:RNA-directed DNA polymerase activity"/>
    <property type="evidence" value="ECO:0007669"/>
    <property type="project" value="UniProtKB-KW"/>
</dbReference>
<reference evidence="1 2" key="1">
    <citation type="journal article" date="2017" name="Genome Biol. Evol.">
        <title>Phytophthora megakarya and P. palmivora, closely related causal agents of cacao black pod rot, underwent increases in genome sizes and gene numbers by different mechanisms.</title>
        <authorList>
            <person name="Ali S.S."/>
            <person name="Shao J."/>
            <person name="Lary D.J."/>
            <person name="Kronmiller B."/>
            <person name="Shen D."/>
            <person name="Strem M.D."/>
            <person name="Amoako-Attah I."/>
            <person name="Akrofi A.Y."/>
            <person name="Begoude B.A."/>
            <person name="Ten Hoopen G.M."/>
            <person name="Coulibaly K."/>
            <person name="Kebe B.I."/>
            <person name="Melnick R.L."/>
            <person name="Guiltinan M.J."/>
            <person name="Tyler B.M."/>
            <person name="Meinhardt L.W."/>
            <person name="Bailey B.A."/>
        </authorList>
    </citation>
    <scope>NUCLEOTIDE SEQUENCE [LARGE SCALE GENOMIC DNA]</scope>
    <source>
        <strain evidence="2">sbr112.9</strain>
    </source>
</reference>
<comment type="caution">
    <text evidence="1">The sequence shown here is derived from an EMBL/GenBank/DDBJ whole genome shotgun (WGS) entry which is preliminary data.</text>
</comment>
<keyword evidence="1" id="KW-0808">Transferase</keyword>
<keyword evidence="1" id="KW-0695">RNA-directed DNA polymerase</keyword>
<sequence length="135" mass="15116">MKSEAQALRQFLAGSTTESEILSDVFPDEIPAELPQDKAVVTAVQTRENFESNRRNAGQVSVPKSLHGAPTFCGDWPIIHAYNKLNDETVPVQTPIPRNDVITDSMTKSTIYSALDLRNEFYQILRRESDIHLTA</sequence>
<dbReference type="Proteomes" id="UP000237271">
    <property type="component" value="Unassembled WGS sequence"/>
</dbReference>
<dbReference type="AlphaFoldDB" id="A0A2P4XMI2"/>
<evidence type="ECO:0000313" key="2">
    <source>
        <dbReference type="Proteomes" id="UP000237271"/>
    </source>
</evidence>
<organism evidence="1 2">
    <name type="scientific">Phytophthora palmivora</name>
    <dbReference type="NCBI Taxonomy" id="4796"/>
    <lineage>
        <taxon>Eukaryota</taxon>
        <taxon>Sar</taxon>
        <taxon>Stramenopiles</taxon>
        <taxon>Oomycota</taxon>
        <taxon>Peronosporomycetes</taxon>
        <taxon>Peronosporales</taxon>
        <taxon>Peronosporaceae</taxon>
        <taxon>Phytophthora</taxon>
    </lineage>
</organism>
<dbReference type="InterPro" id="IPR043502">
    <property type="entry name" value="DNA/RNA_pol_sf"/>
</dbReference>
<protein>
    <submittedName>
        <fullName evidence="1">Reverse transcriptase</fullName>
    </submittedName>
</protein>
<gene>
    <name evidence="1" type="ORF">PHPALM_17307</name>
</gene>
<dbReference type="EMBL" id="NCKW01009535">
    <property type="protein sequence ID" value="POM66771.1"/>
    <property type="molecule type" value="Genomic_DNA"/>
</dbReference>